<keyword evidence="1" id="KW-1133">Transmembrane helix</keyword>
<name>A0A5C5VKD0_9BACT</name>
<sequence>MTRKTKTYLLILGAAFLLLVGLPLWFIFGPPRRLVISKETTVLTQPLNAEGQVDYVEAVLQTQRAGVTPQNNAAVPLVQAMWQEKGLNPEQKDFLCKELGITKPEQEGIDDDLWNQRYKDLIIA</sequence>
<proteinExistence type="predicted"/>
<feature type="transmembrane region" description="Helical" evidence="1">
    <location>
        <begin position="7"/>
        <end position="28"/>
    </location>
</feature>
<keyword evidence="1" id="KW-0472">Membrane</keyword>
<evidence type="ECO:0000256" key="1">
    <source>
        <dbReference type="SAM" id="Phobius"/>
    </source>
</evidence>
<gene>
    <name evidence="2" type="ORF">Enr8_01020</name>
</gene>
<comment type="caution">
    <text evidence="2">The sequence shown here is derived from an EMBL/GenBank/DDBJ whole genome shotgun (WGS) entry which is preliminary data.</text>
</comment>
<dbReference type="EMBL" id="SJPF01000001">
    <property type="protein sequence ID" value="TWT38410.1"/>
    <property type="molecule type" value="Genomic_DNA"/>
</dbReference>
<dbReference type="AlphaFoldDB" id="A0A5C5VKD0"/>
<evidence type="ECO:0000313" key="2">
    <source>
        <dbReference type="EMBL" id="TWT38410.1"/>
    </source>
</evidence>
<reference evidence="2 3" key="1">
    <citation type="submission" date="2019-02" db="EMBL/GenBank/DDBJ databases">
        <title>Deep-cultivation of Planctomycetes and their phenomic and genomic characterization uncovers novel biology.</title>
        <authorList>
            <person name="Wiegand S."/>
            <person name="Jogler M."/>
            <person name="Boedeker C."/>
            <person name="Pinto D."/>
            <person name="Vollmers J."/>
            <person name="Rivas-Marin E."/>
            <person name="Kohn T."/>
            <person name="Peeters S.H."/>
            <person name="Heuer A."/>
            <person name="Rast P."/>
            <person name="Oberbeckmann S."/>
            <person name="Bunk B."/>
            <person name="Jeske O."/>
            <person name="Meyerdierks A."/>
            <person name="Storesund J.E."/>
            <person name="Kallscheuer N."/>
            <person name="Luecker S."/>
            <person name="Lage O.M."/>
            <person name="Pohl T."/>
            <person name="Merkel B.J."/>
            <person name="Hornburger P."/>
            <person name="Mueller R.-W."/>
            <person name="Bruemmer F."/>
            <person name="Labrenz M."/>
            <person name="Spormann A.M."/>
            <person name="Op Den Camp H."/>
            <person name="Overmann J."/>
            <person name="Amann R."/>
            <person name="Jetten M.S.M."/>
            <person name="Mascher T."/>
            <person name="Medema M.H."/>
            <person name="Devos D.P."/>
            <person name="Kaster A.-K."/>
            <person name="Ovreas L."/>
            <person name="Rohde M."/>
            <person name="Galperin M.Y."/>
            <person name="Jogler C."/>
        </authorList>
    </citation>
    <scope>NUCLEOTIDE SEQUENCE [LARGE SCALE GENOMIC DNA]</scope>
    <source>
        <strain evidence="2 3">Enr8</strain>
    </source>
</reference>
<dbReference type="Proteomes" id="UP000318878">
    <property type="component" value="Unassembled WGS sequence"/>
</dbReference>
<protein>
    <submittedName>
        <fullName evidence="2">Uncharacterized protein</fullName>
    </submittedName>
</protein>
<keyword evidence="1" id="KW-0812">Transmembrane</keyword>
<accession>A0A5C5VKD0</accession>
<organism evidence="2 3">
    <name type="scientific">Blastopirellula retiformator</name>
    <dbReference type="NCBI Taxonomy" id="2527970"/>
    <lineage>
        <taxon>Bacteria</taxon>
        <taxon>Pseudomonadati</taxon>
        <taxon>Planctomycetota</taxon>
        <taxon>Planctomycetia</taxon>
        <taxon>Pirellulales</taxon>
        <taxon>Pirellulaceae</taxon>
        <taxon>Blastopirellula</taxon>
    </lineage>
</organism>
<evidence type="ECO:0000313" key="3">
    <source>
        <dbReference type="Proteomes" id="UP000318878"/>
    </source>
</evidence>
<dbReference type="OrthoDB" id="223245at2"/>
<keyword evidence="3" id="KW-1185">Reference proteome</keyword>
<dbReference type="RefSeq" id="WP_146428670.1">
    <property type="nucleotide sequence ID" value="NZ_SJPF01000001.1"/>
</dbReference>